<dbReference type="Gene3D" id="1.20.5.190">
    <property type="match status" value="1"/>
</dbReference>
<feature type="region of interest" description="Disordered" evidence="1">
    <location>
        <begin position="248"/>
        <end position="311"/>
    </location>
</feature>
<feature type="region of interest" description="Disordered" evidence="1">
    <location>
        <begin position="124"/>
        <end position="171"/>
    </location>
</feature>
<feature type="compositionally biased region" description="Polar residues" evidence="1">
    <location>
        <begin position="253"/>
        <end position="276"/>
    </location>
</feature>
<evidence type="ECO:0000313" key="2">
    <source>
        <dbReference type="EMBL" id="KRT78760.1"/>
    </source>
</evidence>
<dbReference type="SUPFAM" id="SSF52075">
    <property type="entry name" value="Outer arm dynein light chain 1"/>
    <property type="match status" value="1"/>
</dbReference>
<feature type="compositionally biased region" description="Polar residues" evidence="1">
    <location>
        <begin position="124"/>
        <end position="135"/>
    </location>
</feature>
<organism evidence="2 3">
    <name type="scientific">Oryctes borbonicus</name>
    <dbReference type="NCBI Taxonomy" id="1629725"/>
    <lineage>
        <taxon>Eukaryota</taxon>
        <taxon>Metazoa</taxon>
        <taxon>Ecdysozoa</taxon>
        <taxon>Arthropoda</taxon>
        <taxon>Hexapoda</taxon>
        <taxon>Insecta</taxon>
        <taxon>Pterygota</taxon>
        <taxon>Neoptera</taxon>
        <taxon>Endopterygota</taxon>
        <taxon>Coleoptera</taxon>
        <taxon>Polyphaga</taxon>
        <taxon>Scarabaeiformia</taxon>
        <taxon>Scarabaeidae</taxon>
        <taxon>Dynastinae</taxon>
        <taxon>Oryctes</taxon>
    </lineage>
</organism>
<feature type="compositionally biased region" description="Polar residues" evidence="1">
    <location>
        <begin position="148"/>
        <end position="163"/>
    </location>
</feature>
<sequence>MENGLETLDLSSKKLKKLNKPIASESQVTTLILDDNELQSGFDYRPFVVNWCMNVQVIDGYVVDAIESLRGEWLYSQGRGRHFRVGEQQELGQYLASVCPLTGEQLETEEDRKLRLILSKAQHHQQQLREQSETPTPSPISRKKVYGTRSSPKTNTSRLSNKPKSPDRMATSCYNTSNIMESSVLMSQSLDPTLLSQSVGSKLSVETTKELSTNGVLEKCLNDTEVINSPLQALSKLVPVPESLMSPDYHPSPLSTRISIPSTIPTPVSRNNSAKTAQPVKSPKLVRANAPKARNNLIDNKRNSPSPIRSRKIQQINSQNLKDKQQDSSTLTSKTLHPVLKKSLSSEDESEVCDAKLQSIHSKVQEKRHKEETTVNGSIDDKTEKAAICIQKMWRGYYTRNCDKDVQQLYRSLQARRADEYIQKLANDMESTKAALESERKIQMLQMQAINALWKKVASIQPEAGDSNNTTSTTGTISTTINNTELVKDLAQTCSVLQNQIQQLQGSMQDIVKFMTMFSQVPGIHQHLKEHATATQTEIVAVHTPQGDAGKMFPFQKQIRPSSLPLPVSQRIKKDQSNSNSNIHMELRQFAGSLVDGVIKTVSEERADCFGHQTTEITVTDTGRAEESNIEQRPVDNTTAEDNN</sequence>
<keyword evidence="3" id="KW-1185">Reference proteome</keyword>
<feature type="region of interest" description="Disordered" evidence="1">
    <location>
        <begin position="316"/>
        <end position="335"/>
    </location>
</feature>
<evidence type="ECO:0000313" key="3">
    <source>
        <dbReference type="Proteomes" id="UP000051574"/>
    </source>
</evidence>
<dbReference type="InterPro" id="IPR032675">
    <property type="entry name" value="LRR_dom_sf"/>
</dbReference>
<gene>
    <name evidence="2" type="ORF">AMK59_7731</name>
</gene>
<dbReference type="PROSITE" id="PS50096">
    <property type="entry name" value="IQ"/>
    <property type="match status" value="1"/>
</dbReference>
<dbReference type="OrthoDB" id="5954088at2759"/>
<name>A0A0T6AUL5_9SCAR</name>
<feature type="compositionally biased region" description="Polar residues" evidence="1">
    <location>
        <begin position="635"/>
        <end position="644"/>
    </location>
</feature>
<dbReference type="AlphaFoldDB" id="A0A0T6AUL5"/>
<evidence type="ECO:0000256" key="1">
    <source>
        <dbReference type="SAM" id="MobiDB-lite"/>
    </source>
</evidence>
<dbReference type="EMBL" id="LJIG01022779">
    <property type="protein sequence ID" value="KRT78760.1"/>
    <property type="molecule type" value="Genomic_DNA"/>
</dbReference>
<evidence type="ECO:0008006" key="4">
    <source>
        <dbReference type="Google" id="ProtNLM"/>
    </source>
</evidence>
<proteinExistence type="predicted"/>
<dbReference type="Proteomes" id="UP000051574">
    <property type="component" value="Unassembled WGS sequence"/>
</dbReference>
<protein>
    <recommendedName>
        <fullName evidence="4">Centrosomal protein of 97 kDa</fullName>
    </recommendedName>
</protein>
<accession>A0A0T6AUL5</accession>
<dbReference type="Gene3D" id="3.80.10.10">
    <property type="entry name" value="Ribonuclease Inhibitor"/>
    <property type="match status" value="1"/>
</dbReference>
<feature type="region of interest" description="Disordered" evidence="1">
    <location>
        <begin position="621"/>
        <end position="644"/>
    </location>
</feature>
<comment type="caution">
    <text evidence="2">The sequence shown here is derived from an EMBL/GenBank/DDBJ whole genome shotgun (WGS) entry which is preliminary data.</text>
</comment>
<reference evidence="2 3" key="1">
    <citation type="submission" date="2015-09" db="EMBL/GenBank/DDBJ databases">
        <title>Draft genome of the scarab beetle Oryctes borbonicus.</title>
        <authorList>
            <person name="Meyer J.M."/>
            <person name="Markov G.V."/>
            <person name="Baskaran P."/>
            <person name="Herrmann M."/>
            <person name="Sommer R.J."/>
            <person name="Roedelsperger C."/>
        </authorList>
    </citation>
    <scope>NUCLEOTIDE SEQUENCE [LARGE SCALE GENOMIC DNA]</scope>
    <source>
        <strain evidence="2">OB123</strain>
        <tissue evidence="2">Whole animal</tissue>
    </source>
</reference>